<evidence type="ECO:0000256" key="1">
    <source>
        <dbReference type="SAM" id="Phobius"/>
    </source>
</evidence>
<organism evidence="2">
    <name type="scientific">uncultured Blastococcus sp</name>
    <dbReference type="NCBI Taxonomy" id="217144"/>
    <lineage>
        <taxon>Bacteria</taxon>
        <taxon>Bacillati</taxon>
        <taxon>Actinomycetota</taxon>
        <taxon>Actinomycetes</taxon>
        <taxon>Geodermatophilales</taxon>
        <taxon>Geodermatophilaceae</taxon>
        <taxon>Blastococcus</taxon>
        <taxon>environmental samples</taxon>
    </lineage>
</organism>
<gene>
    <name evidence="2" type="ORF">AVDCRST_MAG57-3295</name>
</gene>
<keyword evidence="1" id="KW-1133">Transmembrane helix</keyword>
<evidence type="ECO:0000313" key="2">
    <source>
        <dbReference type="EMBL" id="CAA9273594.1"/>
    </source>
</evidence>
<evidence type="ECO:0008006" key="3">
    <source>
        <dbReference type="Google" id="ProtNLM"/>
    </source>
</evidence>
<name>A0A6J4J8F3_9ACTN</name>
<keyword evidence="1" id="KW-0472">Membrane</keyword>
<accession>A0A6J4J8F3</accession>
<dbReference type="InterPro" id="IPR010767">
    <property type="entry name" value="Phage_CGC-2007_Cje0229"/>
</dbReference>
<sequence length="179" mass="19857">MPFESTSVTVRRVDDRLWAVVEELVYRGRRDRFVVPAGFLTDFASVPRVFVWLIPRFGRYTLAAILHDWLVTEGLRTGAVTSREADGLFRRVMRESGVPVLRRWLMWCAVRWGALISSLRRPGWVHSAPGVLAISVVAAPVVLPPAVLIALALAVYGVAEWLVASVVRSGADDVGSFET</sequence>
<dbReference type="Pfam" id="PF07087">
    <property type="entry name" value="DUF1353"/>
    <property type="match status" value="1"/>
</dbReference>
<protein>
    <recommendedName>
        <fullName evidence="3">DUF1353 domain-containing protein</fullName>
    </recommendedName>
</protein>
<reference evidence="2" key="1">
    <citation type="submission" date="2020-02" db="EMBL/GenBank/DDBJ databases">
        <authorList>
            <person name="Meier V. D."/>
        </authorList>
    </citation>
    <scope>NUCLEOTIDE SEQUENCE</scope>
    <source>
        <strain evidence="2">AVDCRST_MAG57</strain>
    </source>
</reference>
<keyword evidence="1" id="KW-0812">Transmembrane</keyword>
<dbReference type="EMBL" id="CADCTI010000272">
    <property type="protein sequence ID" value="CAA9273594.1"/>
    <property type="molecule type" value="Genomic_DNA"/>
</dbReference>
<proteinExistence type="predicted"/>
<feature type="transmembrane region" description="Helical" evidence="1">
    <location>
        <begin position="131"/>
        <end position="159"/>
    </location>
</feature>
<dbReference type="AlphaFoldDB" id="A0A6J4J8F3"/>